<keyword evidence="1" id="KW-0472">Membrane</keyword>
<dbReference type="Proteomes" id="UP000076079">
    <property type="component" value="Chromosome"/>
</dbReference>
<feature type="transmembrane region" description="Helical" evidence="1">
    <location>
        <begin position="20"/>
        <end position="45"/>
    </location>
</feature>
<dbReference type="RefSeq" id="WP_157898834.1">
    <property type="nucleotide sequence ID" value="NZ_CP015136.1"/>
</dbReference>
<organism evidence="2 3">
    <name type="scientific">Luteitalea pratensis</name>
    <dbReference type="NCBI Taxonomy" id="1855912"/>
    <lineage>
        <taxon>Bacteria</taxon>
        <taxon>Pseudomonadati</taxon>
        <taxon>Acidobacteriota</taxon>
        <taxon>Vicinamibacteria</taxon>
        <taxon>Vicinamibacterales</taxon>
        <taxon>Vicinamibacteraceae</taxon>
        <taxon>Luteitalea</taxon>
    </lineage>
</organism>
<proteinExistence type="predicted"/>
<reference evidence="3" key="2">
    <citation type="submission" date="2016-04" db="EMBL/GenBank/DDBJ databases">
        <title>First Complete Genome Sequence of a Subdivision 6 Acidobacterium.</title>
        <authorList>
            <person name="Huang S."/>
            <person name="Vieira S."/>
            <person name="Bunk B."/>
            <person name="Riedel T."/>
            <person name="Sproeer C."/>
            <person name="Overmann J."/>
        </authorList>
    </citation>
    <scope>NUCLEOTIDE SEQUENCE [LARGE SCALE GENOMIC DNA]</scope>
    <source>
        <strain evidence="3">DSM 100886 HEG_-6_39</strain>
    </source>
</reference>
<dbReference type="KEGG" id="abac:LuPra_01393"/>
<keyword evidence="1" id="KW-1133">Transmembrane helix</keyword>
<sequence length="49" mass="5424">MLTLPTTREEELQYERSPDITRIVLLVLVLGILLAGTAWTLLPFLSGGI</sequence>
<gene>
    <name evidence="2" type="ORF">LuPra_01393</name>
</gene>
<evidence type="ECO:0000313" key="2">
    <source>
        <dbReference type="EMBL" id="AMY08200.1"/>
    </source>
</evidence>
<keyword evidence="1" id="KW-0812">Transmembrane</keyword>
<evidence type="ECO:0000256" key="1">
    <source>
        <dbReference type="SAM" id="Phobius"/>
    </source>
</evidence>
<dbReference type="STRING" id="1855912.LuPra_01393"/>
<dbReference type="AlphaFoldDB" id="A0A143PIY8"/>
<evidence type="ECO:0000313" key="3">
    <source>
        <dbReference type="Proteomes" id="UP000076079"/>
    </source>
</evidence>
<protein>
    <submittedName>
        <fullName evidence="2">Uncharacterized protein</fullName>
    </submittedName>
</protein>
<keyword evidence="3" id="KW-1185">Reference proteome</keyword>
<accession>A0A143PIY8</accession>
<dbReference type="EMBL" id="CP015136">
    <property type="protein sequence ID" value="AMY08200.1"/>
    <property type="molecule type" value="Genomic_DNA"/>
</dbReference>
<reference evidence="2 3" key="1">
    <citation type="journal article" date="2016" name="Genome Announc.">
        <title>First Complete Genome Sequence of a Subdivision 6 Acidobacterium Strain.</title>
        <authorList>
            <person name="Huang S."/>
            <person name="Vieira S."/>
            <person name="Bunk B."/>
            <person name="Riedel T."/>
            <person name="Sproer C."/>
            <person name="Overmann J."/>
        </authorList>
    </citation>
    <scope>NUCLEOTIDE SEQUENCE [LARGE SCALE GENOMIC DNA]</scope>
    <source>
        <strain evidence="3">DSM 100886 HEG_-6_39</strain>
    </source>
</reference>
<name>A0A143PIY8_LUTPR</name>